<feature type="region of interest" description="Disordered" evidence="1">
    <location>
        <begin position="133"/>
        <end position="163"/>
    </location>
</feature>
<protein>
    <submittedName>
        <fullName evidence="3">Uncharacterized protein</fullName>
    </submittedName>
</protein>
<dbReference type="STRING" id="1921010.MMIC_P1482"/>
<reference evidence="3 4" key="1">
    <citation type="journal article" date="2017" name="Arch. Microbiol.">
        <title>Mariprofundus micogutta sp. nov., a novel iron-oxidizing zetaproteobacterium isolated from a deep-sea hydrothermal field at the Bayonnaise knoll of the Izu-Ogasawara arc, and a description of Mariprofundales ord. nov. and Zetaproteobacteria classis nov.</title>
        <authorList>
            <person name="Makita H."/>
            <person name="Tanaka E."/>
            <person name="Mitsunobu S."/>
            <person name="Miyazaki M."/>
            <person name="Nunoura T."/>
            <person name="Uematsu K."/>
            <person name="Takaki Y."/>
            <person name="Nishi S."/>
            <person name="Shimamura S."/>
            <person name="Takai K."/>
        </authorList>
    </citation>
    <scope>NUCLEOTIDE SEQUENCE [LARGE SCALE GENOMIC DNA]</scope>
    <source>
        <strain evidence="3 4">ET2</strain>
    </source>
</reference>
<feature type="transmembrane region" description="Helical" evidence="2">
    <location>
        <begin position="88"/>
        <end position="110"/>
    </location>
</feature>
<name>A0A1L8CNP3_9PROT</name>
<keyword evidence="2" id="KW-0472">Membrane</keyword>
<dbReference type="Proteomes" id="UP000231632">
    <property type="component" value="Unassembled WGS sequence"/>
</dbReference>
<evidence type="ECO:0000313" key="4">
    <source>
        <dbReference type="Proteomes" id="UP000231632"/>
    </source>
</evidence>
<evidence type="ECO:0000256" key="1">
    <source>
        <dbReference type="SAM" id="MobiDB-lite"/>
    </source>
</evidence>
<accession>A0A1L8CNP3</accession>
<evidence type="ECO:0000313" key="3">
    <source>
        <dbReference type="EMBL" id="GAV20514.1"/>
    </source>
</evidence>
<gene>
    <name evidence="3" type="ORF">MMIC_P1482</name>
</gene>
<sequence length="231" mass="24513">MQVMPHTSFLAPPAVNRPMNGQPVHAKPEPVQQLSAPEKTDKASGLWEEKRFGFGDFLDMINPLQHLPVISTIYRKISGDEIGDAPRVIGGAIFGGVLGSLIGGLASALVNVFSSRTTGKDIGEHMVAATTSTHAKASSPVAHTGSEADSLTAAVTPPPPRHVSIQPTVQMQPEITPATAQARPIGTSPASPAQVIQSVSSLKASEIHDAIGQYRQQMILDDIRRETSYWA</sequence>
<dbReference type="EMBL" id="BDFD01000011">
    <property type="protein sequence ID" value="GAV20514.1"/>
    <property type="molecule type" value="Genomic_DNA"/>
</dbReference>
<proteinExistence type="predicted"/>
<keyword evidence="2" id="KW-1133">Transmembrane helix</keyword>
<feature type="region of interest" description="Disordered" evidence="1">
    <location>
        <begin position="1"/>
        <end position="42"/>
    </location>
</feature>
<dbReference type="AlphaFoldDB" id="A0A1L8CNP3"/>
<comment type="caution">
    <text evidence="3">The sequence shown here is derived from an EMBL/GenBank/DDBJ whole genome shotgun (WGS) entry which is preliminary data.</text>
</comment>
<organism evidence="3 4">
    <name type="scientific">Mariprofundus micogutta</name>
    <dbReference type="NCBI Taxonomy" id="1921010"/>
    <lineage>
        <taxon>Bacteria</taxon>
        <taxon>Pseudomonadati</taxon>
        <taxon>Pseudomonadota</taxon>
        <taxon>Candidatius Mariprofundia</taxon>
        <taxon>Mariprofundales</taxon>
        <taxon>Mariprofundaceae</taxon>
        <taxon>Mariprofundus</taxon>
    </lineage>
</organism>
<keyword evidence="2" id="KW-0812">Transmembrane</keyword>
<keyword evidence="4" id="KW-1185">Reference proteome</keyword>
<evidence type="ECO:0000256" key="2">
    <source>
        <dbReference type="SAM" id="Phobius"/>
    </source>
</evidence>